<dbReference type="AlphaFoldDB" id="F3KMZ9"/>
<dbReference type="SUPFAM" id="SSF51658">
    <property type="entry name" value="Xylose isomerase-like"/>
    <property type="match status" value="1"/>
</dbReference>
<comment type="caution">
    <text evidence="2">The sequence shown here is derived from an EMBL/GenBank/DDBJ whole genome shotgun (WGS) entry which is preliminary data.</text>
</comment>
<dbReference type="Proteomes" id="UP000004348">
    <property type="component" value="Chromosome"/>
</dbReference>
<sequence>MQGRLSKSHNNLIQSFPINSWREEFKVAKKCGYDVIEWIYDELQPNPISTSEGISEINLLMKKHDISINSICADYFMTKKLFNESQYELKKNINILNELIIQAGKLEISMIEIPLVDSSSLKTNENKTEIKNNLEKVISHAENNNVNIVLETDLNPYDFKEFLMRFSNQKIMANYDSGNSASLGYNSKDELTILKKWIKNIHVKDRKFQGNTVPFGMGDTNFEQFFSTLSEINYVGDLIIQGARFSDKKISPETTCKTYNRFVKRYVDKYYV</sequence>
<evidence type="ECO:0000313" key="2">
    <source>
        <dbReference type="EMBL" id="EGG41232.1"/>
    </source>
</evidence>
<reference evidence="2" key="1">
    <citation type="journal article" date="2011" name="PLoS ONE">
        <title>Genome of a low-salinity ammonia-oxidizing archaeon determined by single-cell and metagenomic analysis.</title>
        <authorList>
            <person name="Blainey P.C."/>
            <person name="Mosier A.C."/>
            <person name="Potanina A."/>
            <person name="Francis C.A."/>
            <person name="Quake S.R."/>
        </authorList>
    </citation>
    <scope>NUCLEOTIDE SEQUENCE [LARGE SCALE GENOMIC DNA]</scope>
    <source>
        <strain evidence="2">SFB1</strain>
    </source>
</reference>
<dbReference type="STRING" id="886738.Nlim_2043"/>
<name>F3KMZ9_9ARCH</name>
<accession>F3KMZ9</accession>
<dbReference type="PANTHER" id="PTHR12110:SF53">
    <property type="entry name" value="BLR5974 PROTEIN"/>
    <property type="match status" value="1"/>
</dbReference>
<feature type="domain" description="Xylose isomerase-like TIM barrel" evidence="1">
    <location>
        <begin position="25"/>
        <end position="239"/>
    </location>
</feature>
<dbReference type="Pfam" id="PF01261">
    <property type="entry name" value="AP_endonuc_2"/>
    <property type="match status" value="1"/>
</dbReference>
<gene>
    <name evidence="2" type="ORF">Nlim_2043</name>
</gene>
<protein>
    <submittedName>
        <fullName evidence="2">Putative L-xylulose-5-phosphate 3-epimerase</fullName>
    </submittedName>
</protein>
<dbReference type="InterPro" id="IPR013022">
    <property type="entry name" value="Xyl_isomerase-like_TIM-brl"/>
</dbReference>
<dbReference type="HOGENOM" id="CLU_985778_0_0_2"/>
<dbReference type="Gene3D" id="3.20.20.150">
    <property type="entry name" value="Divalent-metal-dependent TIM barrel enzymes"/>
    <property type="match status" value="1"/>
</dbReference>
<dbReference type="InterPro" id="IPR050312">
    <property type="entry name" value="IolE/XylAMocC-like"/>
</dbReference>
<evidence type="ECO:0000259" key="1">
    <source>
        <dbReference type="Pfam" id="PF01261"/>
    </source>
</evidence>
<proteinExistence type="predicted"/>
<dbReference type="EMBL" id="AEGP01000066">
    <property type="protein sequence ID" value="EGG41232.1"/>
    <property type="molecule type" value="Genomic_DNA"/>
</dbReference>
<organism evidence="2">
    <name type="scientific">Candidatus Nitrosarchaeum limnium SFB1</name>
    <dbReference type="NCBI Taxonomy" id="886738"/>
    <lineage>
        <taxon>Archaea</taxon>
        <taxon>Nitrososphaerota</taxon>
        <taxon>Nitrososphaeria</taxon>
        <taxon>Nitrosopumilales</taxon>
        <taxon>Nitrosopumilaceae</taxon>
        <taxon>Nitrosarchaeum</taxon>
    </lineage>
</organism>
<dbReference type="PANTHER" id="PTHR12110">
    <property type="entry name" value="HYDROXYPYRUVATE ISOMERASE"/>
    <property type="match status" value="1"/>
</dbReference>
<dbReference type="InterPro" id="IPR036237">
    <property type="entry name" value="Xyl_isomerase-like_sf"/>
</dbReference>